<feature type="compositionally biased region" description="Basic and acidic residues" evidence="1">
    <location>
        <begin position="11"/>
        <end position="20"/>
    </location>
</feature>
<evidence type="ECO:0000313" key="3">
    <source>
        <dbReference type="Proteomes" id="UP000194153"/>
    </source>
</evidence>
<keyword evidence="3" id="KW-1185">Reference proteome</keyword>
<comment type="caution">
    <text evidence="2">The sequence shown here is derived from an EMBL/GenBank/DDBJ whole genome shotgun (WGS) entry which is preliminary data.</text>
</comment>
<reference evidence="3" key="2">
    <citation type="submission" date="2017-05" db="EMBL/GenBank/DDBJ databases">
        <title>Draft genome sequence of Geobacter pelophilus, a iron(III)-reducing bacteria.</title>
        <authorList>
            <person name="Aoyagi T."/>
            <person name="Koike H."/>
            <person name="Morita T."/>
            <person name="Sato Y."/>
            <person name="Habe H."/>
            <person name="Hori T."/>
        </authorList>
    </citation>
    <scope>NUCLEOTIDE SEQUENCE [LARGE SCALE GENOMIC DNA]</scope>
    <source>
        <strain evidence="3">Drf2</strain>
    </source>
</reference>
<evidence type="ECO:0000313" key="2">
    <source>
        <dbReference type="EMBL" id="GAW65256.1"/>
    </source>
</evidence>
<protein>
    <submittedName>
        <fullName evidence="2">Uncharacterized protein</fullName>
    </submittedName>
</protein>
<organism evidence="2 3">
    <name type="scientific">Geoanaerobacter pelophilus</name>
    <dbReference type="NCBI Taxonomy" id="60036"/>
    <lineage>
        <taxon>Bacteria</taxon>
        <taxon>Pseudomonadati</taxon>
        <taxon>Thermodesulfobacteriota</taxon>
        <taxon>Desulfuromonadia</taxon>
        <taxon>Geobacterales</taxon>
        <taxon>Geobacteraceae</taxon>
        <taxon>Geoanaerobacter</taxon>
    </lineage>
</organism>
<feature type="region of interest" description="Disordered" evidence="1">
    <location>
        <begin position="1"/>
        <end position="21"/>
    </location>
</feature>
<dbReference type="Proteomes" id="UP000194153">
    <property type="component" value="Unassembled WGS sequence"/>
</dbReference>
<dbReference type="EMBL" id="BDQG01000001">
    <property type="protein sequence ID" value="GAW65256.1"/>
    <property type="molecule type" value="Genomic_DNA"/>
</dbReference>
<accession>A0ABQ0MDR7</accession>
<proteinExistence type="predicted"/>
<evidence type="ECO:0000256" key="1">
    <source>
        <dbReference type="SAM" id="MobiDB-lite"/>
    </source>
</evidence>
<reference evidence="2 3" key="1">
    <citation type="submission" date="2017-04" db="EMBL/GenBank/DDBJ databases">
        <authorList>
            <consortium name="Geobacter pelophilus Genome Sequencing"/>
            <person name="Aoyagi T."/>
            <person name="Koike H."/>
            <person name="Hori T."/>
        </authorList>
    </citation>
    <scope>NUCLEOTIDE SEQUENCE [LARGE SCALE GENOMIC DNA]</scope>
    <source>
        <strain evidence="2 3">Drf2</strain>
    </source>
</reference>
<sequence length="55" mass="6149">MSSRVCGPRGGSKDELELRTRKSIPCRKSEAHREPVSSQQRFGWELSVMVTAPSC</sequence>
<gene>
    <name evidence="2" type="ORF">GPEL0_01f0046</name>
</gene>
<name>A0ABQ0MDR7_9BACT</name>